<keyword evidence="1" id="KW-0472">Membrane</keyword>
<protein>
    <submittedName>
        <fullName evidence="2">Uncharacterized protein</fullName>
    </submittedName>
</protein>
<gene>
    <name evidence="2" type="ORF">BTW15_21950</name>
</gene>
<keyword evidence="1" id="KW-0812">Transmembrane</keyword>
<evidence type="ECO:0000256" key="1">
    <source>
        <dbReference type="SAM" id="Phobius"/>
    </source>
</evidence>
<accession>A0AB36KMP1</accession>
<dbReference type="EMBL" id="MSDS01000029">
    <property type="protein sequence ID" value="OPE57951.1"/>
    <property type="molecule type" value="Genomic_DNA"/>
</dbReference>
<evidence type="ECO:0000313" key="3">
    <source>
        <dbReference type="Proteomes" id="UP000189855"/>
    </source>
</evidence>
<evidence type="ECO:0000313" key="2">
    <source>
        <dbReference type="EMBL" id="OPE57951.1"/>
    </source>
</evidence>
<sequence>MDFKGRRVEAHNNWPEMTEFRAEIEFKDKLSKLNSLLPFKPIPLGSNGDPDYQRCVGHLIDGLDALPQRPDYFFDHCFKVIDLSKEAVASKTGIRGVMEKLPGALLKIDHTQWESIVDCLATAIPRVTVDFLAKRLLEAPGILDSQNKLKERATKCLGENFYSAYCGKYLNPIIESGKTERDGKRPFTFHENITKAGSLLRLYLSGKAGSRIEAATVAALDIRNTPIKAEKRMQVLLSLLLFTIRNERAHGNVISPFRTSKAKFERYESYYYIMLVAYVFALGSLIVRFPNNSVSSEQVLKGCIENIELQKGFFQGGTQLA</sequence>
<feature type="transmembrane region" description="Helical" evidence="1">
    <location>
        <begin position="270"/>
        <end position="289"/>
    </location>
</feature>
<name>A0AB36KMP1_PSEUB</name>
<proteinExistence type="predicted"/>
<dbReference type="Proteomes" id="UP000189855">
    <property type="component" value="Unassembled WGS sequence"/>
</dbReference>
<reference evidence="2 3" key="1">
    <citation type="journal article" date="2017" name="Mol. Ecol.">
        <title>Adaptation of the pathogen, Pseudomonas syringae, during experimental evolution on a native vs. alternative host plant.</title>
        <authorList>
            <person name="Meaden S."/>
            <person name="Koskella B."/>
        </authorList>
    </citation>
    <scope>NUCLEOTIDE SEQUENCE [LARGE SCALE GENOMIC DNA]</scope>
    <source>
        <strain evidence="2 3">PT23</strain>
    </source>
</reference>
<comment type="caution">
    <text evidence="2">The sequence shown here is derived from an EMBL/GenBank/DDBJ whole genome shotgun (WGS) entry which is preliminary data.</text>
</comment>
<dbReference type="RefSeq" id="WP_079216430.1">
    <property type="nucleotide sequence ID" value="NZ_JAIFYV010000020.1"/>
</dbReference>
<organism evidence="2 3">
    <name type="scientific">Pseudomonas syringae pv. tomato</name>
    <dbReference type="NCBI Taxonomy" id="323"/>
    <lineage>
        <taxon>Bacteria</taxon>
        <taxon>Pseudomonadati</taxon>
        <taxon>Pseudomonadota</taxon>
        <taxon>Gammaproteobacteria</taxon>
        <taxon>Pseudomonadales</taxon>
        <taxon>Pseudomonadaceae</taxon>
        <taxon>Pseudomonas</taxon>
    </lineage>
</organism>
<keyword evidence="1" id="KW-1133">Transmembrane helix</keyword>
<dbReference type="AlphaFoldDB" id="A0AB36KMP1"/>